<dbReference type="Proteomes" id="UP000827892">
    <property type="component" value="Chromosome V"/>
</dbReference>
<proteinExistence type="predicted"/>
<sequence length="99" mass="11716">MALQIAHGVRPTLTIFSSCEVVEIAEKLKLRNMHDYSYFFNEWDDDSFLTTAIKYDLNHLLAHMMKQNYSMKKIRDSDIQQMSRNTMMLIISQFMETSL</sequence>
<accession>A0AAE9A602</accession>
<evidence type="ECO:0000313" key="3">
    <source>
        <dbReference type="Proteomes" id="UP000827892"/>
    </source>
</evidence>
<gene>
    <name evidence="1" type="ORF">L3Y34_009709</name>
    <name evidence="2" type="ORF">L3Y34_009710</name>
</gene>
<evidence type="ECO:0000313" key="2">
    <source>
        <dbReference type="EMBL" id="ULT92160.1"/>
    </source>
</evidence>
<reference evidence="1 3" key="1">
    <citation type="submission" date="2022-02" db="EMBL/GenBank/DDBJ databases">
        <title>Chromosome-level reference genomes for two strains of Caenorhabditis briggsae: an improved platform for comparative genomics.</title>
        <authorList>
            <person name="Stevens L."/>
            <person name="Andersen E.C."/>
        </authorList>
    </citation>
    <scope>NUCLEOTIDE SEQUENCE [LARGE SCALE GENOMIC DNA]</scope>
    <source>
        <strain evidence="1">QX1410_ONT</strain>
        <tissue evidence="1">Whole-organism</tissue>
    </source>
</reference>
<dbReference type="EMBL" id="CP090895">
    <property type="protein sequence ID" value="ULT92158.1"/>
    <property type="molecule type" value="Genomic_DNA"/>
</dbReference>
<evidence type="ECO:0000313" key="1">
    <source>
        <dbReference type="EMBL" id="ULT92158.1"/>
    </source>
</evidence>
<protein>
    <submittedName>
        <fullName evidence="1">Uncharacterized protein</fullName>
    </submittedName>
</protein>
<dbReference type="AlphaFoldDB" id="A0AAE9A602"/>
<organism evidence="1 3">
    <name type="scientific">Caenorhabditis briggsae</name>
    <dbReference type="NCBI Taxonomy" id="6238"/>
    <lineage>
        <taxon>Eukaryota</taxon>
        <taxon>Metazoa</taxon>
        <taxon>Ecdysozoa</taxon>
        <taxon>Nematoda</taxon>
        <taxon>Chromadorea</taxon>
        <taxon>Rhabditida</taxon>
        <taxon>Rhabditina</taxon>
        <taxon>Rhabditomorpha</taxon>
        <taxon>Rhabditoidea</taxon>
        <taxon>Rhabditidae</taxon>
        <taxon>Peloderinae</taxon>
        <taxon>Caenorhabditis</taxon>
    </lineage>
</organism>
<name>A0AAE9A602_CAEBR</name>
<dbReference type="EMBL" id="CP090895">
    <property type="protein sequence ID" value="ULT92160.1"/>
    <property type="molecule type" value="Genomic_DNA"/>
</dbReference>